<evidence type="ECO:0000259" key="1">
    <source>
        <dbReference type="Pfam" id="PF00535"/>
    </source>
</evidence>
<dbReference type="CDD" id="cd00761">
    <property type="entry name" value="Glyco_tranf_GTA_type"/>
    <property type="match status" value="1"/>
</dbReference>
<dbReference type="Gene3D" id="3.90.550.10">
    <property type="entry name" value="Spore Coat Polysaccharide Biosynthesis Protein SpsA, Chain A"/>
    <property type="match status" value="1"/>
</dbReference>
<gene>
    <name evidence="2" type="ORF">N0B31_11360</name>
</gene>
<dbReference type="Proteomes" id="UP001057580">
    <property type="component" value="Chromosome"/>
</dbReference>
<feature type="domain" description="Glycosyltransferase 2-like" evidence="1">
    <location>
        <begin position="6"/>
        <end position="129"/>
    </location>
</feature>
<sequence>MIPEVSVVLPTYNRAETLPRAIDSVLSQTLDDIELIVVDDCSDDDTKHVVSQYDESVEYLRHQENRGAPAARNTGIKASQGNFVAFIDSDDEWKPGKLKSQLQVFKNSKLTPLGAVYTGFKTINDGQEEIGTVPSKRGDIFTQQLMKDWVNPTSTVMVKSRCFEDVGLFDSELPARQDYDMWLRISRQFKFDYVKEPVTILHTDSSNRITGDIGARMDGNKEILEKIKPDIESLGYVQRRHTWGYQYYTMGRFAQLAGRPSLAQSLLLRSLCSYPLYWKTWFALFIGVSPIDADNKYLLSAKNIWRNLRW</sequence>
<proteinExistence type="predicted"/>
<dbReference type="RefSeq" id="WP_260591744.1">
    <property type="nucleotide sequence ID" value="NZ_CP104003.1"/>
</dbReference>
<evidence type="ECO:0000313" key="2">
    <source>
        <dbReference type="EMBL" id="UWM52749.1"/>
    </source>
</evidence>
<reference evidence="2" key="1">
    <citation type="submission" date="2022-09" db="EMBL/GenBank/DDBJ databases">
        <title>Diverse halophilic archaea isolated from saline environments.</title>
        <authorList>
            <person name="Cui H.-L."/>
        </authorList>
    </citation>
    <scope>NUCLEOTIDE SEQUENCE</scope>
    <source>
        <strain evidence="2">ZS-35-S2</strain>
    </source>
</reference>
<dbReference type="InterPro" id="IPR050834">
    <property type="entry name" value="Glycosyltransf_2"/>
</dbReference>
<dbReference type="SUPFAM" id="SSF53448">
    <property type="entry name" value="Nucleotide-diphospho-sugar transferases"/>
    <property type="match status" value="1"/>
</dbReference>
<dbReference type="InterPro" id="IPR001173">
    <property type="entry name" value="Glyco_trans_2-like"/>
</dbReference>
<accession>A0A9E7QZX6</accession>
<dbReference type="Pfam" id="PF00535">
    <property type="entry name" value="Glycos_transf_2"/>
    <property type="match status" value="1"/>
</dbReference>
<name>A0A9E7QZX6_9EURY</name>
<organism evidence="2 3">
    <name type="scientific">Salinirubellus salinus</name>
    <dbReference type="NCBI Taxonomy" id="1364945"/>
    <lineage>
        <taxon>Archaea</taxon>
        <taxon>Methanobacteriati</taxon>
        <taxon>Methanobacteriota</taxon>
        <taxon>Stenosarchaea group</taxon>
        <taxon>Halobacteria</taxon>
        <taxon>Halobacteriales</taxon>
        <taxon>Natronomonadaceae</taxon>
        <taxon>Salinirubellus</taxon>
    </lineage>
</organism>
<dbReference type="KEGG" id="ssai:N0B31_11360"/>
<dbReference type="PANTHER" id="PTHR43685:SF11">
    <property type="entry name" value="GLYCOSYLTRANSFERASE TAGX-RELATED"/>
    <property type="match status" value="1"/>
</dbReference>
<dbReference type="InterPro" id="IPR029044">
    <property type="entry name" value="Nucleotide-diphossugar_trans"/>
</dbReference>
<dbReference type="AlphaFoldDB" id="A0A9E7QZX6"/>
<dbReference type="PANTHER" id="PTHR43685">
    <property type="entry name" value="GLYCOSYLTRANSFERASE"/>
    <property type="match status" value="1"/>
</dbReference>
<protein>
    <submittedName>
        <fullName evidence="2">Glycosyltransferase family 2 protein</fullName>
    </submittedName>
</protein>
<keyword evidence="3" id="KW-1185">Reference proteome</keyword>
<dbReference type="EMBL" id="CP104003">
    <property type="protein sequence ID" value="UWM52749.1"/>
    <property type="molecule type" value="Genomic_DNA"/>
</dbReference>
<dbReference type="GeneID" id="74943028"/>
<evidence type="ECO:0000313" key="3">
    <source>
        <dbReference type="Proteomes" id="UP001057580"/>
    </source>
</evidence>